<evidence type="ECO:0000313" key="1">
    <source>
        <dbReference type="EMBL" id="EME68616.1"/>
    </source>
</evidence>
<keyword evidence="2" id="KW-1185">Reference proteome</keyword>
<dbReference type="Proteomes" id="UP000011744">
    <property type="component" value="Unassembled WGS sequence"/>
</dbReference>
<gene>
    <name evidence="1" type="ORF">H261_17493</name>
</gene>
<dbReference type="OrthoDB" id="7354200at2"/>
<dbReference type="RefSeq" id="WP_008620069.1">
    <property type="nucleotide sequence ID" value="NZ_AONQ01000058.1"/>
</dbReference>
<dbReference type="STRING" id="1244869.H261_17493"/>
<dbReference type="PATRIC" id="fig|1244869.3.peg.3508"/>
<proteinExistence type="predicted"/>
<comment type="caution">
    <text evidence="1">The sequence shown here is derived from an EMBL/GenBank/DDBJ whole genome shotgun (WGS) entry which is preliminary data.</text>
</comment>
<dbReference type="AlphaFoldDB" id="M2Y6E2"/>
<evidence type="ECO:0000313" key="2">
    <source>
        <dbReference type="Proteomes" id="UP000011744"/>
    </source>
</evidence>
<sequence length="98" mass="10574">MEEFAVEVTAKGADGSLEPFHIYVGAPEAIDDIVSECLVWCSLLDKPTRIRGGSLAQAYHLGFRFVGQMVGYSDLTLLDADGNPFQLPTPPDGSEEEA</sequence>
<organism evidence="1 2">
    <name type="scientific">Paramagnetospirillum caucaseum</name>
    <dbReference type="NCBI Taxonomy" id="1244869"/>
    <lineage>
        <taxon>Bacteria</taxon>
        <taxon>Pseudomonadati</taxon>
        <taxon>Pseudomonadota</taxon>
        <taxon>Alphaproteobacteria</taxon>
        <taxon>Rhodospirillales</taxon>
        <taxon>Magnetospirillaceae</taxon>
        <taxon>Paramagnetospirillum</taxon>
    </lineage>
</organism>
<accession>M2Y6E2</accession>
<dbReference type="EMBL" id="AONQ01000058">
    <property type="protein sequence ID" value="EME68616.1"/>
    <property type="molecule type" value="Genomic_DNA"/>
</dbReference>
<name>M2Y6E2_9PROT</name>
<reference evidence="1 2" key="1">
    <citation type="journal article" date="2014" name="Genome Announc.">
        <title>Draft Genome Sequence of Magnetospirillum sp. Strain SO-1, a Freshwater Magnetotactic Bacterium Isolated from the Ol'khovka River, Russia.</title>
        <authorList>
            <person name="Grouzdev D.S."/>
            <person name="Dziuba M.V."/>
            <person name="Sukhacheva M.S."/>
            <person name="Mardanov A.V."/>
            <person name="Beletskiy A.V."/>
            <person name="Kuznetsov B.B."/>
            <person name="Skryabin K.G."/>
        </authorList>
    </citation>
    <scope>NUCLEOTIDE SEQUENCE [LARGE SCALE GENOMIC DNA]</scope>
    <source>
        <strain evidence="1 2">SO-1</strain>
    </source>
</reference>
<protein>
    <submittedName>
        <fullName evidence="1">Uncharacterized protein</fullName>
    </submittedName>
</protein>